<dbReference type="PANTHER" id="PTHR22683">
    <property type="entry name" value="SPORULATION PROTEIN RELATED"/>
    <property type="match status" value="1"/>
</dbReference>
<dbReference type="Gene3D" id="3.40.50.300">
    <property type="entry name" value="P-loop containing nucleotide triphosphate hydrolases"/>
    <property type="match status" value="1"/>
</dbReference>
<dbReference type="Proteomes" id="UP001558481">
    <property type="component" value="Unassembled WGS sequence"/>
</dbReference>
<sequence length="1448" mass="153086">MEIMVGLRWAGTAEVQSHEVAITAEPGTAGSSICREICTFIGTRAELTVDGIDVSSVRFAEPPLVDGATITLRPGTPPPSGSRLPLLPLRVTEGRRANSPDRDVPHRDLAGRDGPRHDLADRDGSGDDGRGRDDQCRADLGLDTDRRLNSPRLTVVSGVACGTELVIARGSQWLEPMAGIPTLATRAATSDATEIVMDHADVRIMPGPVPLREGDRLRCGDSWLRLTMPSDATPTGHRVSWAAPPTGDGSPSRIITVPRASGQGARMGLLLGLLPLVLGVVITVVTGMWFFMLFSALGAIIAVVSWSVGRAARARERARVAAALERDLRRCGEAAPSAAELVDRLRTLDSGAALSPLVRRHAPTSEKLERWVHLGEAGRVAAVHLGDGPGAVPVEHRRAPVLIDLSRVQHLELAVPSRHREGVINALAVQLLTGPGALHQLIVDPEAGWRAPLLPNLRVVDSQRHRSVTGPALEVCSARTAAALPVAKERVRIVVSVAGDSTEGSGSSAVLSWRSTAVLFCDAAGAVPGLDANAGRGRLTLRVDSVTTREFCRAMQQWSRVQSAIPALRNVSGLPASVGSQVIFPETEQIPDLWTASARVPSLEAPIGVSRHGAEGLSLGDEHPHMLIAGTTGCGKSEVLRTLVAALACRYSPERLEFLFVDFKGGAALSPLTGLPHRSTLLTDLAPEDVRRALEFLRSELRRRERLLAGLGLSDFQSLLTTTPASRELEFRELVVVVDEVKMLADAFSTAGDELAKIATVGRSLGIHLVLATQRPQGAVPADVRANITQAMCLRVRTEQDSADIIGAVVAAGISSTTPGRAFIDSGHGAPVEVQTAILTTCAATPVDEVRIRLAGRQPSDDPLGGTGLADGGPDMTVGTVGTRLDPGVQRVVTEIAETHRGWVAATGEHLTPADAPAPDVSSVRPVPAPLPQAARAHPNELGHVDLGPAENSVEHWTGRASWRPLEDGTLFLIGQPLHTSRTLLSALEQLVRARSGPALYVISATSMIEGPARRWSDTGLIHGAASAQDVSTISGLLNRLSEGAQRFSSLSEEARHGASEAAVLMIEDWDRCCALLRAGSWAFLEDELLALAGAGSHNGVAVVMSGDRSLSVGRVSSAGRTRVYFPADQTPEALLQWPKLPAVNPLPLRGVVQGAAAYRCSTSRGQQSRGALTVVQVPIPSGGLVTGQDAATNERVLHGSATHEEELTEHSKLSQVTIPAPDSSVWPRYRPLPDHWSGPGGPVSGLLMGLGTDHAPVTRGWGPGDTLLVVGPTRSGRSSYLDSVEKTLPSRAAVRCHPHSVEELEAVFSEIRAGTTVLIDDADSLATQVIQRLGALWHPGAGTSGVGGRNDLRLIVALRLSDGLPALFPPLMQWRHVADTLLLRPRKAFDGDLFGASLSGLPVGGPPGRGYWIHRGVPVLVQTPYLGTELSGTGDAWTPPSMPRSLG</sequence>
<dbReference type="PANTHER" id="PTHR22683:SF1">
    <property type="entry name" value="TYPE VII SECRETION SYSTEM PROTEIN ESSC"/>
    <property type="match status" value="1"/>
</dbReference>
<name>A0ABV3UZK8_9MICC</name>
<reference evidence="7 8" key="1">
    <citation type="journal article" date="2024" name="Fungal Genet. Biol.">
        <title>The porcine skin microbiome exhibits broad fungal antagonism.</title>
        <authorList>
            <person name="De La Cruz K.F."/>
            <person name="Townsend E.C."/>
            <person name="Alex Cheong J.Z."/>
            <person name="Salamzade R."/>
            <person name="Liu A."/>
            <person name="Sandstrom S."/>
            <person name="Davila E."/>
            <person name="Huang L."/>
            <person name="Xu K.H."/>
            <person name="Wu S.Y."/>
            <person name="Meudt J.J."/>
            <person name="Shanmuganayagam D."/>
            <person name="Gibson A.L.F."/>
            <person name="Kalan L.R."/>
        </authorList>
    </citation>
    <scope>NUCLEOTIDE SEQUENCE [LARGE SCALE GENOMIC DNA]</scope>
    <source>
        <strain evidence="7 8">LK2625</strain>
    </source>
</reference>
<evidence type="ECO:0000256" key="1">
    <source>
        <dbReference type="ARBA" id="ARBA00022741"/>
    </source>
</evidence>
<dbReference type="SUPFAM" id="SSF52540">
    <property type="entry name" value="P-loop containing nucleoside triphosphate hydrolases"/>
    <property type="match status" value="1"/>
</dbReference>
<keyword evidence="1 3" id="KW-0547">Nucleotide-binding</keyword>
<keyword evidence="5" id="KW-1133">Transmembrane helix</keyword>
<dbReference type="InterPro" id="IPR002543">
    <property type="entry name" value="FtsK_dom"/>
</dbReference>
<keyword evidence="2 3" id="KW-0067">ATP-binding</keyword>
<evidence type="ECO:0000256" key="2">
    <source>
        <dbReference type="ARBA" id="ARBA00022840"/>
    </source>
</evidence>
<evidence type="ECO:0000256" key="3">
    <source>
        <dbReference type="PROSITE-ProRule" id="PRU00289"/>
    </source>
</evidence>
<feature type="domain" description="FtsK" evidence="6">
    <location>
        <begin position="604"/>
        <end position="803"/>
    </location>
</feature>
<evidence type="ECO:0000259" key="6">
    <source>
        <dbReference type="PROSITE" id="PS50901"/>
    </source>
</evidence>
<dbReference type="Pfam" id="PF01580">
    <property type="entry name" value="FtsK_SpoIIIE"/>
    <property type="match status" value="1"/>
</dbReference>
<dbReference type="SMART" id="SM00382">
    <property type="entry name" value="AAA"/>
    <property type="match status" value="2"/>
</dbReference>
<keyword evidence="8" id="KW-1185">Reference proteome</keyword>
<dbReference type="RefSeq" id="WP_368629097.1">
    <property type="nucleotide sequence ID" value="NZ_JAYWLU010000002.1"/>
</dbReference>
<keyword evidence="5" id="KW-0472">Membrane</keyword>
<dbReference type="InterPro" id="IPR027417">
    <property type="entry name" value="P-loop_NTPase"/>
</dbReference>
<dbReference type="InterPro" id="IPR003593">
    <property type="entry name" value="AAA+_ATPase"/>
</dbReference>
<keyword evidence="5" id="KW-0812">Transmembrane</keyword>
<evidence type="ECO:0000256" key="5">
    <source>
        <dbReference type="SAM" id="Phobius"/>
    </source>
</evidence>
<dbReference type="EMBL" id="JAYWLU010000002">
    <property type="protein sequence ID" value="MEX3593642.1"/>
    <property type="molecule type" value="Genomic_DNA"/>
</dbReference>
<dbReference type="PROSITE" id="PS50901">
    <property type="entry name" value="FTSK"/>
    <property type="match status" value="1"/>
</dbReference>
<protein>
    <submittedName>
        <fullName evidence="7">FtsK/SpoIIIE domain-containing protein</fullName>
    </submittedName>
</protein>
<feature type="binding site" evidence="3">
    <location>
        <begin position="630"/>
        <end position="637"/>
    </location>
    <ligand>
        <name>ATP</name>
        <dbReference type="ChEBI" id="CHEBI:30616"/>
    </ligand>
</feature>
<evidence type="ECO:0000313" key="7">
    <source>
        <dbReference type="EMBL" id="MEX3593642.1"/>
    </source>
</evidence>
<feature type="region of interest" description="Disordered" evidence="4">
    <location>
        <begin position="93"/>
        <end position="138"/>
    </location>
</feature>
<organism evidence="7 8">
    <name type="scientific">Kocuria carniphila</name>
    <dbReference type="NCBI Taxonomy" id="262208"/>
    <lineage>
        <taxon>Bacteria</taxon>
        <taxon>Bacillati</taxon>
        <taxon>Actinomycetota</taxon>
        <taxon>Actinomycetes</taxon>
        <taxon>Micrococcales</taxon>
        <taxon>Micrococcaceae</taxon>
        <taxon>Kocuria</taxon>
    </lineage>
</organism>
<comment type="caution">
    <text evidence="7">The sequence shown here is derived from an EMBL/GenBank/DDBJ whole genome shotgun (WGS) entry which is preliminary data.</text>
</comment>
<evidence type="ECO:0000313" key="8">
    <source>
        <dbReference type="Proteomes" id="UP001558481"/>
    </source>
</evidence>
<evidence type="ECO:0000256" key="4">
    <source>
        <dbReference type="SAM" id="MobiDB-lite"/>
    </source>
</evidence>
<feature type="transmembrane region" description="Helical" evidence="5">
    <location>
        <begin position="267"/>
        <end position="285"/>
    </location>
</feature>
<dbReference type="InterPro" id="IPR050206">
    <property type="entry name" value="FtsK/SpoIIIE/SftA"/>
</dbReference>
<proteinExistence type="predicted"/>
<gene>
    <name evidence="7" type="ORF">VVR66_02815</name>
</gene>
<accession>A0ABV3UZK8</accession>
<feature type="compositionally biased region" description="Basic and acidic residues" evidence="4">
    <location>
        <begin position="93"/>
        <end position="137"/>
    </location>
</feature>